<reference evidence="1" key="2">
    <citation type="submission" date="2025-03" db="EMBL/GenBank/DDBJ databases">
        <authorList>
            <consortium name="ELIXIR-Norway"/>
            <consortium name="Elixir Norway"/>
        </authorList>
    </citation>
    <scope>NUCLEOTIDE SEQUENCE</scope>
</reference>
<organism evidence="1 2">
    <name type="scientific">Rangifer tarandus platyrhynchus</name>
    <name type="common">Svalbard reindeer</name>
    <dbReference type="NCBI Taxonomy" id="3082113"/>
    <lineage>
        <taxon>Eukaryota</taxon>
        <taxon>Metazoa</taxon>
        <taxon>Chordata</taxon>
        <taxon>Craniata</taxon>
        <taxon>Vertebrata</taxon>
        <taxon>Euteleostomi</taxon>
        <taxon>Mammalia</taxon>
        <taxon>Eutheria</taxon>
        <taxon>Laurasiatheria</taxon>
        <taxon>Artiodactyla</taxon>
        <taxon>Ruminantia</taxon>
        <taxon>Pecora</taxon>
        <taxon>Cervidae</taxon>
        <taxon>Odocoileinae</taxon>
        <taxon>Rangifer</taxon>
    </lineage>
</organism>
<reference evidence="1" key="1">
    <citation type="submission" date="2023-05" db="EMBL/GenBank/DDBJ databases">
        <authorList>
            <consortium name="ELIXIR-Norway"/>
        </authorList>
    </citation>
    <scope>NUCLEOTIDE SEQUENCE</scope>
</reference>
<evidence type="ECO:0000313" key="2">
    <source>
        <dbReference type="Proteomes" id="UP001162501"/>
    </source>
</evidence>
<dbReference type="Proteomes" id="UP001162501">
    <property type="component" value="Chromosome 21"/>
</dbReference>
<proteinExistence type="predicted"/>
<name>A0AC59Z0M4_RANTA</name>
<gene>
    <name evidence="1" type="ORF">MRATA1EN22A_LOCUS12535</name>
</gene>
<dbReference type="EMBL" id="OX596105">
    <property type="protein sequence ID" value="CAN0132517.1"/>
    <property type="molecule type" value="Genomic_DNA"/>
</dbReference>
<evidence type="ECO:0000313" key="1">
    <source>
        <dbReference type="EMBL" id="CAN0132517.1"/>
    </source>
</evidence>
<accession>A0AC59Z0M4</accession>
<protein>
    <submittedName>
        <fullName evidence="1">Uncharacterized protein</fullName>
    </submittedName>
</protein>
<sequence>MGKGGHRVHADGEGVPECPLGKNAGVSPLSRIRSAKDLLRLHTWKQQGLCEQNSLRGMPGNRGGGVSSTQAGSLIRCLPYPPHAHLRRGSICCHGYLPQLVQPELVVLRAASGDPLSPKLGAQPKPDGTRTRSAANARCTLSQATAALHTHLTRSRM</sequence>